<accession>A0A087G187</accession>
<protein>
    <submittedName>
        <fullName evidence="1">Uncharacterized protein</fullName>
    </submittedName>
</protein>
<dbReference type="EMBL" id="KL977039">
    <property type="protein sequence ID" value="KFK23639.1"/>
    <property type="molecule type" value="Genomic_DNA"/>
</dbReference>
<dbReference type="AlphaFoldDB" id="A0A087G187"/>
<keyword evidence="2" id="KW-1185">Reference proteome</keyword>
<evidence type="ECO:0000313" key="2">
    <source>
        <dbReference type="Proteomes" id="UP000029120"/>
    </source>
</evidence>
<reference evidence="2" key="1">
    <citation type="journal article" date="2015" name="Nat. Plants">
        <title>Genome expansion of Arabis alpina linked with retrotransposition and reduced symmetric DNA methylation.</title>
        <authorList>
            <person name="Willing E.M."/>
            <person name="Rawat V."/>
            <person name="Mandakova T."/>
            <person name="Maumus F."/>
            <person name="James G.V."/>
            <person name="Nordstroem K.J."/>
            <person name="Becker C."/>
            <person name="Warthmann N."/>
            <person name="Chica C."/>
            <person name="Szarzynska B."/>
            <person name="Zytnicki M."/>
            <person name="Albani M.C."/>
            <person name="Kiefer C."/>
            <person name="Bergonzi S."/>
            <person name="Castaings L."/>
            <person name="Mateos J.L."/>
            <person name="Berns M.C."/>
            <person name="Bujdoso N."/>
            <person name="Piofczyk T."/>
            <person name="de Lorenzo L."/>
            <person name="Barrero-Sicilia C."/>
            <person name="Mateos I."/>
            <person name="Piednoel M."/>
            <person name="Hagmann J."/>
            <person name="Chen-Min-Tao R."/>
            <person name="Iglesias-Fernandez R."/>
            <person name="Schuster S.C."/>
            <person name="Alonso-Blanco C."/>
            <person name="Roudier F."/>
            <person name="Carbonero P."/>
            <person name="Paz-Ares J."/>
            <person name="Davis S.J."/>
            <person name="Pecinka A."/>
            <person name="Quesneville H."/>
            <person name="Colot V."/>
            <person name="Lysak M.A."/>
            <person name="Weigel D."/>
            <person name="Coupland G."/>
            <person name="Schneeberger K."/>
        </authorList>
    </citation>
    <scope>NUCLEOTIDE SEQUENCE [LARGE SCALE GENOMIC DNA]</scope>
    <source>
        <strain evidence="2">cv. Pajares</strain>
    </source>
</reference>
<feature type="non-terminal residue" evidence="1">
    <location>
        <position position="43"/>
    </location>
</feature>
<evidence type="ECO:0000313" key="1">
    <source>
        <dbReference type="EMBL" id="KFK23639.1"/>
    </source>
</evidence>
<dbReference type="Proteomes" id="UP000029120">
    <property type="component" value="Unassembled WGS sequence"/>
</dbReference>
<feature type="non-terminal residue" evidence="1">
    <location>
        <position position="1"/>
    </location>
</feature>
<name>A0A087G187_ARAAL</name>
<sequence length="43" mass="4868">LCTRSWLHGYVVDDEDDKGEMVIIRPDPDSLEEHEAVVQGTRG</sequence>
<proteinExistence type="predicted"/>
<organism evidence="1 2">
    <name type="scientific">Arabis alpina</name>
    <name type="common">Alpine rock-cress</name>
    <dbReference type="NCBI Taxonomy" id="50452"/>
    <lineage>
        <taxon>Eukaryota</taxon>
        <taxon>Viridiplantae</taxon>
        <taxon>Streptophyta</taxon>
        <taxon>Embryophyta</taxon>
        <taxon>Tracheophyta</taxon>
        <taxon>Spermatophyta</taxon>
        <taxon>Magnoliopsida</taxon>
        <taxon>eudicotyledons</taxon>
        <taxon>Gunneridae</taxon>
        <taxon>Pentapetalae</taxon>
        <taxon>rosids</taxon>
        <taxon>malvids</taxon>
        <taxon>Brassicales</taxon>
        <taxon>Brassicaceae</taxon>
        <taxon>Arabideae</taxon>
        <taxon>Arabis</taxon>
    </lineage>
</organism>
<gene>
    <name evidence="1" type="ORF">AALP_AAs42227U000100</name>
</gene>